<feature type="domain" description="SSD" evidence="7">
    <location>
        <begin position="248"/>
        <end position="370"/>
    </location>
</feature>
<dbReference type="Pfam" id="PF03176">
    <property type="entry name" value="MMPL"/>
    <property type="match status" value="2"/>
</dbReference>
<dbReference type="PANTHER" id="PTHR33406:SF12">
    <property type="entry name" value="BLR2997 PROTEIN"/>
    <property type="match status" value="1"/>
</dbReference>
<keyword evidence="5 6" id="KW-0472">Membrane</keyword>
<feature type="transmembrane region" description="Helical" evidence="6">
    <location>
        <begin position="12"/>
        <end position="31"/>
    </location>
</feature>
<dbReference type="InterPro" id="IPR050545">
    <property type="entry name" value="Mycobact_MmpL"/>
</dbReference>
<evidence type="ECO:0000259" key="7">
    <source>
        <dbReference type="PROSITE" id="PS50156"/>
    </source>
</evidence>
<feature type="transmembrane region" description="Helical" evidence="6">
    <location>
        <begin position="245"/>
        <end position="265"/>
    </location>
</feature>
<proteinExistence type="predicted"/>
<feature type="transmembrane region" description="Helical" evidence="6">
    <location>
        <begin position="666"/>
        <end position="685"/>
    </location>
</feature>
<feature type="transmembrane region" description="Helical" evidence="6">
    <location>
        <begin position="403"/>
        <end position="421"/>
    </location>
</feature>
<sequence>MWAKLSRAILQNRIVLILFFIVATVFMAWHARNLKLSYAGSKILPLTDSVFIKYNAFKKQFGEDGSIMVLGVQSADIYKKENYNQWAQLSQDIQHLKGIKGVLSIGKLFDLQKDTVNQRFVIKPIPNGLVKSDAEMDSLKAHLQAMPFYDGLLLNKKTNATLMAITFDQKILNSAARNPVLKEIEAKAEAFSKSTGMQVHRSGLPYIRTATSKLVSNEFVLFLGLSILVSALILLIFFRSFYAVFFPILVVIMGVIWSIGTLVLFGYEITILTGLIPPLIVIIGIPNSILLLNKYHNELKKHGDKQKAWAVTIERIAVTTLIANVTAAIGFGVLYFTGSELLMQFGSVAALNVMFTWLICLCLIPIIFSYLPAPKGKINVTHEPNFLDRLLAKTDGLVQQKRSVIYLCTIALSIISLVGVYKINVNGYVVDDLPKNSQILTDLKFFEKNFEGILPLEVSVDTKRKNGVLSISTLERIDKMERMVAAYPEFSRSISLNTGLKYASQAFYNGDSAFYRLPSDIEKNFILIYAANSGNGKNKGNMDMLTNFIDKNKQTARISFQMADVGSKRLDALLAELKPRIDSILSPKRFNVELTGSSIIFSKGTDYLLKHLVESIALAIVLISLLRLAQFRSLGIMFISLLPNVVPLIITAGLMGFFHIPLKPSTILIFTIAFGLASDQTIYFLTRYQQELTLTNYSVSKVISDTIRETGVSMTHIALILFFGFGIFTASTFGGTVVLGLLLSITLIVALVFNLTLLPALMLWLDKKKTRKHIPEDQVAKNEAQFDH</sequence>
<organism evidence="8 9">
    <name type="scientific">Pedobacter albus</name>
    <dbReference type="NCBI Taxonomy" id="3113905"/>
    <lineage>
        <taxon>Bacteria</taxon>
        <taxon>Pseudomonadati</taxon>
        <taxon>Bacteroidota</taxon>
        <taxon>Sphingobacteriia</taxon>
        <taxon>Sphingobacteriales</taxon>
        <taxon>Sphingobacteriaceae</taxon>
        <taxon>Pedobacter</taxon>
    </lineage>
</organism>
<keyword evidence="4 6" id="KW-1133">Transmembrane helix</keyword>
<gene>
    <name evidence="8" type="ORF">VRU48_12570</name>
</gene>
<feature type="domain" description="SSD" evidence="7">
    <location>
        <begin position="634"/>
        <end position="764"/>
    </location>
</feature>
<evidence type="ECO:0000256" key="1">
    <source>
        <dbReference type="ARBA" id="ARBA00004651"/>
    </source>
</evidence>
<accession>A0ABU7I906</accession>
<name>A0ABU7I906_9SPHI</name>
<feature type="transmembrane region" description="Helical" evidence="6">
    <location>
        <begin position="717"/>
        <end position="739"/>
    </location>
</feature>
<evidence type="ECO:0000313" key="8">
    <source>
        <dbReference type="EMBL" id="MEE1945946.1"/>
    </source>
</evidence>
<dbReference type="InterPro" id="IPR004869">
    <property type="entry name" value="MMPL_dom"/>
</dbReference>
<feature type="transmembrane region" description="Helical" evidence="6">
    <location>
        <begin position="313"/>
        <end position="336"/>
    </location>
</feature>
<dbReference type="PANTHER" id="PTHR33406">
    <property type="entry name" value="MEMBRANE PROTEIN MJ1562-RELATED"/>
    <property type="match status" value="1"/>
</dbReference>
<dbReference type="EMBL" id="JAZDQT010000002">
    <property type="protein sequence ID" value="MEE1945946.1"/>
    <property type="molecule type" value="Genomic_DNA"/>
</dbReference>
<evidence type="ECO:0000256" key="2">
    <source>
        <dbReference type="ARBA" id="ARBA00022475"/>
    </source>
</evidence>
<dbReference type="Gene3D" id="1.20.1640.10">
    <property type="entry name" value="Multidrug efflux transporter AcrB transmembrane domain"/>
    <property type="match status" value="2"/>
</dbReference>
<dbReference type="RefSeq" id="WP_330108264.1">
    <property type="nucleotide sequence ID" value="NZ_JAZDQT010000002.1"/>
</dbReference>
<feature type="transmembrane region" description="Helical" evidence="6">
    <location>
        <begin position="638"/>
        <end position="660"/>
    </location>
</feature>
<feature type="transmembrane region" description="Helical" evidence="6">
    <location>
        <begin position="219"/>
        <end position="238"/>
    </location>
</feature>
<evidence type="ECO:0000256" key="4">
    <source>
        <dbReference type="ARBA" id="ARBA00022989"/>
    </source>
</evidence>
<dbReference type="Proteomes" id="UP001336835">
    <property type="component" value="Unassembled WGS sequence"/>
</dbReference>
<dbReference type="SUPFAM" id="SSF82866">
    <property type="entry name" value="Multidrug efflux transporter AcrB transmembrane domain"/>
    <property type="match status" value="2"/>
</dbReference>
<dbReference type="PROSITE" id="PS50156">
    <property type="entry name" value="SSD"/>
    <property type="match status" value="2"/>
</dbReference>
<feature type="transmembrane region" description="Helical" evidence="6">
    <location>
        <begin position="348"/>
        <end position="371"/>
    </location>
</feature>
<comment type="subcellular location">
    <subcellularLocation>
        <location evidence="1">Cell membrane</location>
        <topology evidence="1">Multi-pass membrane protein</topology>
    </subcellularLocation>
</comment>
<evidence type="ECO:0000256" key="6">
    <source>
        <dbReference type="SAM" id="Phobius"/>
    </source>
</evidence>
<reference evidence="8 9" key="1">
    <citation type="submission" date="2024-01" db="EMBL/GenBank/DDBJ databases">
        <title>Pedobacter sp. nov., isolated from fresh soil.</title>
        <authorList>
            <person name="Le N.T.T."/>
        </authorList>
    </citation>
    <scope>NUCLEOTIDE SEQUENCE [LARGE SCALE GENOMIC DNA]</scope>
    <source>
        <strain evidence="8 9">KR3-3</strain>
    </source>
</reference>
<dbReference type="InterPro" id="IPR000731">
    <property type="entry name" value="SSD"/>
</dbReference>
<comment type="caution">
    <text evidence="8">The sequence shown here is derived from an EMBL/GenBank/DDBJ whole genome shotgun (WGS) entry which is preliminary data.</text>
</comment>
<protein>
    <submittedName>
        <fullName evidence="8">MMPL family transporter</fullName>
    </submittedName>
</protein>
<feature type="transmembrane region" description="Helical" evidence="6">
    <location>
        <begin position="271"/>
        <end position="292"/>
    </location>
</feature>
<evidence type="ECO:0000313" key="9">
    <source>
        <dbReference type="Proteomes" id="UP001336835"/>
    </source>
</evidence>
<keyword evidence="3 6" id="KW-0812">Transmembrane</keyword>
<feature type="transmembrane region" description="Helical" evidence="6">
    <location>
        <begin position="745"/>
        <end position="765"/>
    </location>
</feature>
<keyword evidence="2" id="KW-1003">Cell membrane</keyword>
<evidence type="ECO:0000256" key="3">
    <source>
        <dbReference type="ARBA" id="ARBA00022692"/>
    </source>
</evidence>
<feature type="transmembrane region" description="Helical" evidence="6">
    <location>
        <begin position="607"/>
        <end position="626"/>
    </location>
</feature>
<evidence type="ECO:0000256" key="5">
    <source>
        <dbReference type="ARBA" id="ARBA00023136"/>
    </source>
</evidence>
<keyword evidence="9" id="KW-1185">Reference proteome</keyword>